<reference evidence="1 2" key="1">
    <citation type="submission" date="2013-11" db="EMBL/GenBank/DDBJ databases">
        <title>Draft genome of the bovine lungworm Dictyocaulus viviparus.</title>
        <authorList>
            <person name="Mitreva M."/>
        </authorList>
    </citation>
    <scope>NUCLEOTIDE SEQUENCE [LARGE SCALE GENOMIC DNA]</scope>
    <source>
        <strain evidence="1 2">HannoverDv2000</strain>
    </source>
</reference>
<dbReference type="Proteomes" id="UP000053766">
    <property type="component" value="Unassembled WGS sequence"/>
</dbReference>
<accession>A0A0D8XK69</accession>
<reference evidence="2" key="2">
    <citation type="journal article" date="2016" name="Sci. Rep.">
        <title>Dictyocaulus viviparus genome, variome and transcriptome elucidate lungworm biology and support future intervention.</title>
        <authorList>
            <person name="McNulty S.N."/>
            <person name="Strube C."/>
            <person name="Rosa B.A."/>
            <person name="Martin J.C."/>
            <person name="Tyagi R."/>
            <person name="Choi Y.J."/>
            <person name="Wang Q."/>
            <person name="Hallsworth Pepin K."/>
            <person name="Zhang X."/>
            <person name="Ozersky P."/>
            <person name="Wilson R.K."/>
            <person name="Sternberg P.W."/>
            <person name="Gasser R.B."/>
            <person name="Mitreva M."/>
        </authorList>
    </citation>
    <scope>NUCLEOTIDE SEQUENCE [LARGE SCALE GENOMIC DNA]</scope>
    <source>
        <strain evidence="2">HannoverDv2000</strain>
    </source>
</reference>
<organism evidence="1 2">
    <name type="scientific">Dictyocaulus viviparus</name>
    <name type="common">Bovine lungworm</name>
    <dbReference type="NCBI Taxonomy" id="29172"/>
    <lineage>
        <taxon>Eukaryota</taxon>
        <taxon>Metazoa</taxon>
        <taxon>Ecdysozoa</taxon>
        <taxon>Nematoda</taxon>
        <taxon>Chromadorea</taxon>
        <taxon>Rhabditida</taxon>
        <taxon>Rhabditina</taxon>
        <taxon>Rhabditomorpha</taxon>
        <taxon>Strongyloidea</taxon>
        <taxon>Metastrongylidae</taxon>
        <taxon>Dictyocaulus</taxon>
    </lineage>
</organism>
<sequence length="56" mass="6237">MRAYEFVTNTPIKLDEHRDYFVDDVALVRSSPPLSPPIKGNSAHNCAMSSVEIVFA</sequence>
<dbReference type="EMBL" id="KN716435">
    <property type="protein sequence ID" value="KJH44985.1"/>
    <property type="molecule type" value="Genomic_DNA"/>
</dbReference>
<protein>
    <submittedName>
        <fullName evidence="1">Uncharacterized protein</fullName>
    </submittedName>
</protein>
<name>A0A0D8XK69_DICVI</name>
<dbReference type="AlphaFoldDB" id="A0A0D8XK69"/>
<gene>
    <name evidence="1" type="ORF">DICVIV_08969</name>
</gene>
<dbReference type="OrthoDB" id="5865343at2759"/>
<keyword evidence="2" id="KW-1185">Reference proteome</keyword>
<evidence type="ECO:0000313" key="2">
    <source>
        <dbReference type="Proteomes" id="UP000053766"/>
    </source>
</evidence>
<proteinExistence type="predicted"/>
<dbReference type="STRING" id="29172.A0A0D8XK69"/>
<evidence type="ECO:0000313" key="1">
    <source>
        <dbReference type="EMBL" id="KJH44985.1"/>
    </source>
</evidence>